<sequence>MCEKQTLYPILFDPRGFLLPVQRATNSVNKGSEVVGLKCKEFAVLTVFSTSTSLMDKTETKIVAIDSHVGIAITGRKTDAHLIDEYLKVECKKYKYYFGKPYPVNRLVAELGNTMFRNSQRISCQPFEVGILFAGYDEGGSHIYQVMPSGEYFNCKAMVIGGRSQTVRNYLESNLECFLTSTKEDIICDAIRAINWEIPGENQSHLNIAIVGENQKFELLSGKEVATYEKKCRGCESVQDSIQCYSQIS</sequence>
<gene>
    <name evidence="3" type="primary">LOC127565544</name>
</gene>
<dbReference type="GO" id="GO:0005839">
    <property type="term" value="C:proteasome core complex"/>
    <property type="evidence" value="ECO:0007669"/>
    <property type="project" value="InterPro"/>
</dbReference>
<dbReference type="AlphaFoldDB" id="A0A9C6W5U8"/>
<evidence type="ECO:0000313" key="2">
    <source>
        <dbReference type="Proteomes" id="UP000515160"/>
    </source>
</evidence>
<dbReference type="InterPro" id="IPR001353">
    <property type="entry name" value="Proteasome_sua/b"/>
</dbReference>
<accession>A0A9C6W5U8</accession>
<evidence type="ECO:0000313" key="3">
    <source>
        <dbReference type="RefSeq" id="XP_051860456.1"/>
    </source>
</evidence>
<protein>
    <submittedName>
        <fullName evidence="3">Proteasome subunit alpha type-1-like</fullName>
    </submittedName>
</protein>
<evidence type="ECO:0000256" key="1">
    <source>
        <dbReference type="ARBA" id="ARBA00022942"/>
    </source>
</evidence>
<dbReference type="RefSeq" id="XP_051860456.1">
    <property type="nucleotide sequence ID" value="XM_052004496.1"/>
</dbReference>
<dbReference type="Gene3D" id="3.60.20.10">
    <property type="entry name" value="Glutamine Phosphoribosylpyrophosphate, subunit 1, domain 1"/>
    <property type="match status" value="1"/>
</dbReference>
<proteinExistence type="predicted"/>
<dbReference type="OrthoDB" id="431557at2759"/>
<dbReference type="InterPro" id="IPR050115">
    <property type="entry name" value="Proteasome_alpha"/>
</dbReference>
<dbReference type="GO" id="GO:0051603">
    <property type="term" value="P:proteolysis involved in protein catabolic process"/>
    <property type="evidence" value="ECO:0007669"/>
    <property type="project" value="InterPro"/>
</dbReference>
<organism evidence="2 3">
    <name type="scientific">Drosophila albomicans</name>
    <name type="common">Fruit fly</name>
    <dbReference type="NCBI Taxonomy" id="7291"/>
    <lineage>
        <taxon>Eukaryota</taxon>
        <taxon>Metazoa</taxon>
        <taxon>Ecdysozoa</taxon>
        <taxon>Arthropoda</taxon>
        <taxon>Hexapoda</taxon>
        <taxon>Insecta</taxon>
        <taxon>Pterygota</taxon>
        <taxon>Neoptera</taxon>
        <taxon>Endopterygota</taxon>
        <taxon>Diptera</taxon>
        <taxon>Brachycera</taxon>
        <taxon>Muscomorpha</taxon>
        <taxon>Ephydroidea</taxon>
        <taxon>Drosophilidae</taxon>
        <taxon>Drosophila</taxon>
    </lineage>
</organism>
<dbReference type="SUPFAM" id="SSF56235">
    <property type="entry name" value="N-terminal nucleophile aminohydrolases (Ntn hydrolases)"/>
    <property type="match status" value="1"/>
</dbReference>
<keyword evidence="1" id="KW-0647">Proteasome</keyword>
<dbReference type="InterPro" id="IPR029055">
    <property type="entry name" value="Ntn_hydrolases_N"/>
</dbReference>
<keyword evidence="2" id="KW-1185">Reference proteome</keyword>
<dbReference type="Proteomes" id="UP000515160">
    <property type="component" value="Chromosome 3"/>
</dbReference>
<dbReference type="PANTHER" id="PTHR11599">
    <property type="entry name" value="PROTEASOME SUBUNIT ALPHA/BETA"/>
    <property type="match status" value="1"/>
</dbReference>
<reference evidence="3" key="1">
    <citation type="submission" date="2025-08" db="UniProtKB">
        <authorList>
            <consortium name="RefSeq"/>
        </authorList>
    </citation>
    <scope>IDENTIFICATION</scope>
    <source>
        <strain evidence="3">15112-1751.03</strain>
        <tissue evidence="3">Whole Adult</tissue>
    </source>
</reference>
<dbReference type="Pfam" id="PF00227">
    <property type="entry name" value="Proteasome"/>
    <property type="match status" value="1"/>
</dbReference>
<name>A0A9C6W5U8_DROAB</name>
<dbReference type="GeneID" id="127565544"/>